<evidence type="ECO:0000256" key="3">
    <source>
        <dbReference type="ARBA" id="ARBA00022692"/>
    </source>
</evidence>
<evidence type="ECO:0000256" key="5">
    <source>
        <dbReference type="ARBA" id="ARBA00023136"/>
    </source>
</evidence>
<reference evidence="8 9" key="2">
    <citation type="journal article" date="2020" name="Antonie Van Leeuwenhoek">
        <title>Phylogenomic characterisation of a novel corynebacterial species pathogenic to animals.</title>
        <authorList>
            <person name="Moller J."/>
            <person name="Musella L."/>
            <person name="Melnikov V."/>
            <person name="Geissdorfer W."/>
            <person name="Burkovski A."/>
            <person name="Sangal V."/>
        </authorList>
    </citation>
    <scope>NUCLEOTIDE SEQUENCE [LARGE SCALE GENOMIC DNA]</scope>
    <source>
        <strain evidence="8 9">PO100/5</strain>
    </source>
</reference>
<keyword evidence="9" id="KW-1185">Reference proteome</keyword>
<dbReference type="AlphaFoldDB" id="A0A7Y4LGS5"/>
<dbReference type="InterPro" id="IPR052027">
    <property type="entry name" value="PspC"/>
</dbReference>
<feature type="domain" description="Phage shock protein PspC N-terminal" evidence="7">
    <location>
        <begin position="8"/>
        <end position="64"/>
    </location>
</feature>
<evidence type="ECO:0000256" key="2">
    <source>
        <dbReference type="ARBA" id="ARBA00022475"/>
    </source>
</evidence>
<protein>
    <submittedName>
        <fullName evidence="8">PspC domain-containing protein</fullName>
    </submittedName>
</protein>
<dbReference type="GeneID" id="75007620"/>
<comment type="subcellular location">
    <subcellularLocation>
        <location evidence="1">Cell membrane</location>
        <topology evidence="1">Single-pass membrane protein</topology>
    </subcellularLocation>
</comment>
<evidence type="ECO:0000256" key="4">
    <source>
        <dbReference type="ARBA" id="ARBA00022989"/>
    </source>
</evidence>
<organism evidence="8 9">
    <name type="scientific">Corynebacterium silvaticum</name>
    <dbReference type="NCBI Taxonomy" id="2320431"/>
    <lineage>
        <taxon>Bacteria</taxon>
        <taxon>Bacillati</taxon>
        <taxon>Actinomycetota</taxon>
        <taxon>Actinomycetes</taxon>
        <taxon>Mycobacteriales</taxon>
        <taxon>Corynebacteriaceae</taxon>
        <taxon>Corynebacterium</taxon>
    </lineage>
</organism>
<dbReference type="RefSeq" id="WP_087453785.1">
    <property type="nucleotide sequence ID" value="NZ_CP021417.2"/>
</dbReference>
<dbReference type="OrthoDB" id="7359894at2"/>
<proteinExistence type="predicted"/>
<evidence type="ECO:0000259" key="7">
    <source>
        <dbReference type="Pfam" id="PF04024"/>
    </source>
</evidence>
<dbReference type="EMBL" id="CP021417">
    <property type="protein sequence ID" value="ARU45956.1"/>
    <property type="molecule type" value="Genomic_DNA"/>
</dbReference>
<keyword evidence="2" id="KW-1003">Cell membrane</keyword>
<keyword evidence="3 6" id="KW-0812">Transmembrane</keyword>
<evidence type="ECO:0000256" key="6">
    <source>
        <dbReference type="SAM" id="Phobius"/>
    </source>
</evidence>
<reference evidence="8 9" key="3">
    <citation type="journal article" date="2020" name="Int. J. Syst. Evol. Microbiol.">
        <title>Corynebacterium silvaticum sp. nov., a unique group of NTTB corynebacteria in wild boar and roe deer.</title>
        <authorList>
            <person name="Dangel A."/>
            <person name="Berger A."/>
            <person name="Rau J."/>
            <person name="Eisenberg T."/>
            <person name="Kampfer P."/>
            <person name="Margos G."/>
            <person name="Contzen M."/>
            <person name="Busse H.J."/>
            <person name="Konrad R."/>
            <person name="Peters M."/>
            <person name="Sting R."/>
            <person name="Sing A."/>
        </authorList>
    </citation>
    <scope>NUCLEOTIDE SEQUENCE [LARGE SCALE GENOMIC DNA]</scope>
    <source>
        <strain evidence="8 9">PO100/5</strain>
    </source>
</reference>
<gene>
    <name evidence="8" type="ORF">CBE74_05010</name>
</gene>
<keyword evidence="5 6" id="KW-0472">Membrane</keyword>
<dbReference type="PANTHER" id="PTHR33885">
    <property type="entry name" value="PHAGE SHOCK PROTEIN C"/>
    <property type="match status" value="1"/>
</dbReference>
<feature type="transmembrane region" description="Helical" evidence="6">
    <location>
        <begin position="39"/>
        <end position="62"/>
    </location>
</feature>
<evidence type="ECO:0000256" key="1">
    <source>
        <dbReference type="ARBA" id="ARBA00004162"/>
    </source>
</evidence>
<dbReference type="Pfam" id="PF04024">
    <property type="entry name" value="PspC"/>
    <property type="match status" value="1"/>
</dbReference>
<accession>A0A7Y4LGS5</accession>
<evidence type="ECO:0000313" key="9">
    <source>
        <dbReference type="Proteomes" id="UP000195652"/>
    </source>
</evidence>
<reference evidence="8 9" key="4">
    <citation type="journal article" date="2020" name="PLoS ONE">
        <title>Taxonomic classification of strain PO100/5 shows a broader geographic distribution and genetic markers of the recently described Corynebacterium silvaticum.</title>
        <authorList>
            <person name="Viana M.V.C."/>
            <person name="Profeta R."/>
            <person name="da Silva A.L."/>
            <person name="Hurtado R."/>
            <person name="Cerqueira J.C."/>
            <person name="Ribeiro B.F.S."/>
            <person name="Almeida M.O."/>
            <person name="Morais-Rodrigues F."/>
            <person name="Soares S.C."/>
            <person name="Oliveira M."/>
            <person name="Tavares L."/>
            <person name="Figueiredo H."/>
            <person name="Wattam A.R."/>
            <person name="Barh D."/>
            <person name="Ghosh P."/>
            <person name="Silva A."/>
            <person name="Azevedo V."/>
        </authorList>
    </citation>
    <scope>NUCLEOTIDE SEQUENCE [LARGE SCALE GENOMIC DNA]</scope>
    <source>
        <strain evidence="8 9">PO100/5</strain>
    </source>
</reference>
<dbReference type="GO" id="GO:0005886">
    <property type="term" value="C:plasma membrane"/>
    <property type="evidence" value="ECO:0007669"/>
    <property type="project" value="UniProtKB-SubCell"/>
</dbReference>
<keyword evidence="4 6" id="KW-1133">Transmembrane helix</keyword>
<name>A0A7Y4LGS5_9CORY</name>
<dbReference type="InterPro" id="IPR007168">
    <property type="entry name" value="Phageshock_PspC_N"/>
</dbReference>
<reference evidence="8 9" key="1">
    <citation type="journal article" date="2014" name="BMC Vet. Res.">
        <title>First report of Corynebacterium pseudotuberculosis from caseous lymphadenitis lesions in Black Alentejano pig (Sus scrofa domesticus).</title>
        <authorList>
            <person name="Oliveira M."/>
            <person name="Barroco C."/>
            <person name="Mottola C."/>
            <person name="Santos R."/>
            <person name="Lemsaddek A."/>
            <person name="Tavares L."/>
            <person name="Semedo-Lemsaddek T."/>
        </authorList>
    </citation>
    <scope>NUCLEOTIDE SEQUENCE [LARGE SCALE GENOMIC DNA]</scope>
    <source>
        <strain evidence="8 9">PO100/5</strain>
    </source>
</reference>
<dbReference type="Proteomes" id="UP000195652">
    <property type="component" value="Chromosome"/>
</dbReference>
<evidence type="ECO:0000313" key="8">
    <source>
        <dbReference type="EMBL" id="ARU45956.1"/>
    </source>
</evidence>
<sequence length="65" mass="7285">MDTHFYGRRLVRSTTQNWVGGVLSGIGGTYGINVTLLRILFVASILLPGPQVLLYIVAWFIMPKY</sequence>
<dbReference type="PANTHER" id="PTHR33885:SF3">
    <property type="entry name" value="PHAGE SHOCK PROTEIN C"/>
    <property type="match status" value="1"/>
</dbReference>
<dbReference type="KEGG" id="csil:CBE74_05010"/>